<gene>
    <name evidence="1" type="ORF">Lmac_0049</name>
</gene>
<comment type="caution">
    <text evidence="1">The sequence shown here is derived from an EMBL/GenBank/DDBJ whole genome shotgun (WGS) entry which is preliminary data.</text>
</comment>
<evidence type="ECO:0000313" key="1">
    <source>
        <dbReference type="EMBL" id="KTD32005.1"/>
    </source>
</evidence>
<accession>A0A0W0WI71</accession>
<dbReference type="EMBL" id="LNYL01000001">
    <property type="protein sequence ID" value="KTD32005.1"/>
    <property type="molecule type" value="Genomic_DNA"/>
</dbReference>
<dbReference type="Proteomes" id="UP000054908">
    <property type="component" value="Unassembled WGS sequence"/>
</dbReference>
<sequence>MTLVVSRKIDKNIHLGWISLLPYQIPVLSLTPQEIKNHIFLKFRKCLIAQF</sequence>
<dbReference type="PATRIC" id="fig|466.6.peg.53"/>
<organism evidence="1 2">
    <name type="scientific">Legionella maceachernii</name>
    <dbReference type="NCBI Taxonomy" id="466"/>
    <lineage>
        <taxon>Bacteria</taxon>
        <taxon>Pseudomonadati</taxon>
        <taxon>Pseudomonadota</taxon>
        <taxon>Gammaproteobacteria</taxon>
        <taxon>Legionellales</taxon>
        <taxon>Legionellaceae</taxon>
        <taxon>Legionella</taxon>
    </lineage>
</organism>
<dbReference type="AlphaFoldDB" id="A0A0W0WI71"/>
<protein>
    <submittedName>
        <fullName evidence="1">Uncharacterized protein</fullName>
    </submittedName>
</protein>
<reference evidence="1 2" key="1">
    <citation type="submission" date="2015-11" db="EMBL/GenBank/DDBJ databases">
        <title>Genomic analysis of 38 Legionella species identifies large and diverse effector repertoires.</title>
        <authorList>
            <person name="Burstein D."/>
            <person name="Amaro F."/>
            <person name="Zusman T."/>
            <person name="Lifshitz Z."/>
            <person name="Cohen O."/>
            <person name="Gilbert J.A."/>
            <person name="Pupko T."/>
            <person name="Shuman H.A."/>
            <person name="Segal G."/>
        </authorList>
    </citation>
    <scope>NUCLEOTIDE SEQUENCE [LARGE SCALE GENOMIC DNA]</scope>
    <source>
        <strain evidence="1 2">PX-1-G2-E2</strain>
    </source>
</reference>
<evidence type="ECO:0000313" key="2">
    <source>
        <dbReference type="Proteomes" id="UP000054908"/>
    </source>
</evidence>
<dbReference type="STRING" id="466.Lmac_0049"/>
<name>A0A0W0WI71_9GAMM</name>
<proteinExistence type="predicted"/>
<keyword evidence="2" id="KW-1185">Reference proteome</keyword>